<feature type="transmembrane region" description="Helical" evidence="10">
    <location>
        <begin position="358"/>
        <end position="380"/>
    </location>
</feature>
<keyword evidence="2" id="KW-0813">Transport</keyword>
<evidence type="ECO:0000256" key="8">
    <source>
        <dbReference type="ARBA" id="ARBA00023136"/>
    </source>
</evidence>
<keyword evidence="8 10" id="KW-0472">Membrane</keyword>
<dbReference type="InterPro" id="IPR048279">
    <property type="entry name" value="MdtK-like"/>
</dbReference>
<dbReference type="GO" id="GO:0005886">
    <property type="term" value="C:plasma membrane"/>
    <property type="evidence" value="ECO:0007669"/>
    <property type="project" value="UniProtKB-SubCell"/>
</dbReference>
<feature type="transmembrane region" description="Helical" evidence="10">
    <location>
        <begin position="285"/>
        <end position="308"/>
    </location>
</feature>
<accession>A0A212IYQ3</accession>
<feature type="transmembrane region" description="Helical" evidence="10">
    <location>
        <begin position="237"/>
        <end position="265"/>
    </location>
</feature>
<keyword evidence="7" id="KW-0406">Ion transport</keyword>
<dbReference type="AlphaFoldDB" id="A0A212IYQ3"/>
<proteinExistence type="predicted"/>
<sequence length="447" mass="47412">MSQSLPVTTWEVLKLTIPQMGLMLCHLAVSMTDLWVCGQIDGQILAVLGGISQVFAFLMLVTSMVASGCMATVSRAVGAGLLLRARRYAGLVLCISLLAGSCVAALALLVLRLVPLHGLSSPELAPAVSLFAQAYALQLPFYYSMIILNSTFRAHKMVWLPFATLCLVALINYAGSVGCGLGRWGLPQLGYAGVAWSTVASSVLGFACNIALAMRRGIISRTSFASWRWNRAALPRLWRIGIPAALGSLAGQSGSMALLACVANMPGNAAETLAGMTLGMRIVSMLYFPVAAMGMTLAIMTGHLLGARRKAECYGMGLHYARRVALIAIVAAAALLLSRHTVARWFTHDQAAVTVAGIFLLVACAKLPLEVVGMLLQAVLDGAGATRLTSRITALTRWGICVPLAYALTYLLHLGATGIFVSMACAEATGTLCLLYLYRQKKWLGSL</sequence>
<evidence type="ECO:0000256" key="7">
    <source>
        <dbReference type="ARBA" id="ARBA00023065"/>
    </source>
</evidence>
<dbReference type="InterPro" id="IPR002528">
    <property type="entry name" value="MATE_fam"/>
</dbReference>
<reference evidence="11" key="1">
    <citation type="submission" date="2016-04" db="EMBL/GenBank/DDBJ databases">
        <authorList>
            <person name="Evans L.H."/>
            <person name="Alamgir A."/>
            <person name="Owens N."/>
            <person name="Weber N.D."/>
            <person name="Virtaneva K."/>
            <person name="Barbian K."/>
            <person name="Babar A."/>
            <person name="Rosenke K."/>
        </authorList>
    </citation>
    <scope>NUCLEOTIDE SEQUENCE</scope>
    <source>
        <strain evidence="11">92-2</strain>
    </source>
</reference>
<feature type="transmembrane region" description="Helical" evidence="10">
    <location>
        <begin position="124"/>
        <end position="145"/>
    </location>
</feature>
<dbReference type="GO" id="GO:0006811">
    <property type="term" value="P:monoatomic ion transport"/>
    <property type="evidence" value="ECO:0007669"/>
    <property type="project" value="UniProtKB-KW"/>
</dbReference>
<evidence type="ECO:0000313" key="11">
    <source>
        <dbReference type="EMBL" id="SBV92321.1"/>
    </source>
</evidence>
<dbReference type="GO" id="GO:0042910">
    <property type="term" value="F:xenobiotic transmembrane transporter activity"/>
    <property type="evidence" value="ECO:0007669"/>
    <property type="project" value="InterPro"/>
</dbReference>
<dbReference type="Pfam" id="PF01554">
    <property type="entry name" value="MatE"/>
    <property type="match status" value="2"/>
</dbReference>
<keyword evidence="4" id="KW-1003">Cell membrane</keyword>
<evidence type="ECO:0000256" key="2">
    <source>
        <dbReference type="ARBA" id="ARBA00022448"/>
    </source>
</evidence>
<organism evidence="11">
    <name type="scientific">uncultured Desulfovibrio sp</name>
    <dbReference type="NCBI Taxonomy" id="167968"/>
    <lineage>
        <taxon>Bacteria</taxon>
        <taxon>Pseudomonadati</taxon>
        <taxon>Thermodesulfobacteriota</taxon>
        <taxon>Desulfovibrionia</taxon>
        <taxon>Desulfovibrionales</taxon>
        <taxon>Desulfovibrionaceae</taxon>
        <taxon>Desulfovibrio</taxon>
        <taxon>environmental samples</taxon>
    </lineage>
</organism>
<dbReference type="GO" id="GO:0015297">
    <property type="term" value="F:antiporter activity"/>
    <property type="evidence" value="ECO:0007669"/>
    <property type="project" value="UniProtKB-KW"/>
</dbReference>
<keyword evidence="5 10" id="KW-0812">Transmembrane</keyword>
<evidence type="ECO:0000256" key="6">
    <source>
        <dbReference type="ARBA" id="ARBA00022989"/>
    </source>
</evidence>
<feature type="transmembrane region" description="Helical" evidence="10">
    <location>
        <begin position="88"/>
        <end position="112"/>
    </location>
</feature>
<evidence type="ECO:0000256" key="3">
    <source>
        <dbReference type="ARBA" id="ARBA00022449"/>
    </source>
</evidence>
<dbReference type="PANTHER" id="PTHR43298">
    <property type="entry name" value="MULTIDRUG RESISTANCE PROTEIN NORM-RELATED"/>
    <property type="match status" value="1"/>
</dbReference>
<feature type="transmembrane region" description="Helical" evidence="10">
    <location>
        <begin position="44"/>
        <end position="67"/>
    </location>
</feature>
<name>A0A212IYQ3_9BACT</name>
<dbReference type="PIRSF" id="PIRSF006603">
    <property type="entry name" value="DinF"/>
    <property type="match status" value="1"/>
</dbReference>
<protein>
    <recommendedName>
        <fullName evidence="9">Multidrug-efflux transporter</fullName>
    </recommendedName>
</protein>
<gene>
    <name evidence="11" type="ORF">KM92DES2_10252</name>
</gene>
<evidence type="ECO:0000256" key="4">
    <source>
        <dbReference type="ARBA" id="ARBA00022475"/>
    </source>
</evidence>
<dbReference type="RefSeq" id="WP_215647722.1">
    <property type="nucleotide sequence ID" value="NZ_LT598928.1"/>
</dbReference>
<evidence type="ECO:0000256" key="5">
    <source>
        <dbReference type="ARBA" id="ARBA00022692"/>
    </source>
</evidence>
<keyword evidence="6 10" id="KW-1133">Transmembrane helix</keyword>
<evidence type="ECO:0000256" key="1">
    <source>
        <dbReference type="ARBA" id="ARBA00004651"/>
    </source>
</evidence>
<feature type="transmembrane region" description="Helical" evidence="10">
    <location>
        <begin position="194"/>
        <end position="214"/>
    </location>
</feature>
<keyword evidence="3" id="KW-0050">Antiport</keyword>
<evidence type="ECO:0000256" key="10">
    <source>
        <dbReference type="SAM" id="Phobius"/>
    </source>
</evidence>
<feature type="transmembrane region" description="Helical" evidence="10">
    <location>
        <begin position="418"/>
        <end position="438"/>
    </location>
</feature>
<feature type="transmembrane region" description="Helical" evidence="10">
    <location>
        <begin position="320"/>
        <end position="338"/>
    </location>
</feature>
<dbReference type="InterPro" id="IPR050222">
    <property type="entry name" value="MATE_MdtK"/>
</dbReference>
<feature type="transmembrane region" description="Helical" evidence="10">
    <location>
        <begin position="157"/>
        <end position="174"/>
    </location>
</feature>
<dbReference type="PANTHER" id="PTHR43298:SF2">
    <property type="entry name" value="FMN_FAD EXPORTER YEEO-RELATED"/>
    <property type="match status" value="1"/>
</dbReference>
<feature type="transmembrane region" description="Helical" evidence="10">
    <location>
        <begin position="392"/>
        <end position="412"/>
    </location>
</feature>
<comment type="subcellular location">
    <subcellularLocation>
        <location evidence="1">Cell membrane</location>
        <topology evidence="1">Multi-pass membrane protein</topology>
    </subcellularLocation>
</comment>
<dbReference type="EMBL" id="FLUP01000001">
    <property type="protein sequence ID" value="SBV92321.1"/>
    <property type="molecule type" value="Genomic_DNA"/>
</dbReference>
<evidence type="ECO:0000256" key="9">
    <source>
        <dbReference type="ARBA" id="ARBA00031636"/>
    </source>
</evidence>
<dbReference type="CDD" id="cd13137">
    <property type="entry name" value="MATE_NorM_like"/>
    <property type="match status" value="1"/>
</dbReference>